<accession>A0A8I3ABJ1</accession>
<dbReference type="Proteomes" id="UP000683000">
    <property type="component" value="Unassembled WGS sequence"/>
</dbReference>
<proteinExistence type="predicted"/>
<organism evidence="1 2">
    <name type="scientific">Boletus reticuloceps</name>
    <dbReference type="NCBI Taxonomy" id="495285"/>
    <lineage>
        <taxon>Eukaryota</taxon>
        <taxon>Fungi</taxon>
        <taxon>Dikarya</taxon>
        <taxon>Basidiomycota</taxon>
        <taxon>Agaricomycotina</taxon>
        <taxon>Agaricomycetes</taxon>
        <taxon>Agaricomycetidae</taxon>
        <taxon>Boletales</taxon>
        <taxon>Boletineae</taxon>
        <taxon>Boletaceae</taxon>
        <taxon>Boletoideae</taxon>
        <taxon>Boletus</taxon>
    </lineage>
</organism>
<dbReference type="EMBL" id="JAGFBS010000011">
    <property type="protein sequence ID" value="KAG6376671.1"/>
    <property type="molecule type" value="Genomic_DNA"/>
</dbReference>
<gene>
    <name evidence="1" type="ORF">JVT61DRAFT_1674</name>
</gene>
<evidence type="ECO:0000313" key="1">
    <source>
        <dbReference type="EMBL" id="KAG6376671.1"/>
    </source>
</evidence>
<sequence length="117" mass="13306">MSLKFRDPGMQCQWADGCITTTNRDTKKGKEASSHNITSLSEFIEKVEDLNVCGNFLDGKDMNTGTPVWAKPLIDSTITWEHTLHLRFLKQARTRNNDQEVQIEQYAPEVICSGTWS</sequence>
<keyword evidence="2" id="KW-1185">Reference proteome</keyword>
<protein>
    <submittedName>
        <fullName evidence="1">Uncharacterized protein</fullName>
    </submittedName>
</protein>
<evidence type="ECO:0000313" key="2">
    <source>
        <dbReference type="Proteomes" id="UP000683000"/>
    </source>
</evidence>
<comment type="caution">
    <text evidence="1">The sequence shown here is derived from an EMBL/GenBank/DDBJ whole genome shotgun (WGS) entry which is preliminary data.</text>
</comment>
<reference evidence="1" key="1">
    <citation type="submission" date="2021-03" db="EMBL/GenBank/DDBJ databases">
        <title>Evolutionary innovations through gain and loss of genes in the ectomycorrhizal Boletales.</title>
        <authorList>
            <person name="Wu G."/>
            <person name="Miyauchi S."/>
            <person name="Morin E."/>
            <person name="Yang Z.-L."/>
            <person name="Xu J."/>
            <person name="Martin F.M."/>
        </authorList>
    </citation>
    <scope>NUCLEOTIDE SEQUENCE</scope>
    <source>
        <strain evidence="1">BR01</strain>
    </source>
</reference>
<dbReference type="AlphaFoldDB" id="A0A8I3ABJ1"/>
<name>A0A8I3ABJ1_9AGAM</name>